<organism evidence="2 3">
    <name type="scientific">Arachnia propionica</name>
    <dbReference type="NCBI Taxonomy" id="1750"/>
    <lineage>
        <taxon>Bacteria</taxon>
        <taxon>Bacillati</taxon>
        <taxon>Actinomycetota</taxon>
        <taxon>Actinomycetes</taxon>
        <taxon>Propionibacteriales</taxon>
        <taxon>Propionibacteriaceae</taxon>
        <taxon>Arachnia</taxon>
    </lineage>
</organism>
<evidence type="ECO:0000313" key="2">
    <source>
        <dbReference type="EMBL" id="RRD03264.1"/>
    </source>
</evidence>
<feature type="repeat" description="WD" evidence="1">
    <location>
        <begin position="12"/>
        <end position="53"/>
    </location>
</feature>
<feature type="repeat" description="WD" evidence="1">
    <location>
        <begin position="71"/>
        <end position="93"/>
    </location>
</feature>
<dbReference type="Proteomes" id="UP000280819">
    <property type="component" value="Unassembled WGS sequence"/>
</dbReference>
<name>A0A3P1T1M7_9ACTN</name>
<gene>
    <name evidence="2" type="ORF">EII34_14775</name>
</gene>
<dbReference type="InterPro" id="IPR015943">
    <property type="entry name" value="WD40/YVTN_repeat-like_dom_sf"/>
</dbReference>
<dbReference type="InterPro" id="IPR001680">
    <property type="entry name" value="WD40_rpt"/>
</dbReference>
<dbReference type="EMBL" id="RQZG01000024">
    <property type="protein sequence ID" value="RRD03264.1"/>
    <property type="molecule type" value="Genomic_DNA"/>
</dbReference>
<dbReference type="Gene3D" id="2.130.10.10">
    <property type="entry name" value="YVTN repeat-like/Quinoprotein amine dehydrogenase"/>
    <property type="match status" value="1"/>
</dbReference>
<evidence type="ECO:0000313" key="3">
    <source>
        <dbReference type="Proteomes" id="UP000280819"/>
    </source>
</evidence>
<proteinExistence type="predicted"/>
<dbReference type="AlphaFoldDB" id="A0A3P1T1M7"/>
<dbReference type="SMART" id="SM00320">
    <property type="entry name" value="WD40"/>
    <property type="match status" value="2"/>
</dbReference>
<dbReference type="PROSITE" id="PS50082">
    <property type="entry name" value="WD_REPEATS_2"/>
    <property type="match status" value="2"/>
</dbReference>
<dbReference type="InterPro" id="IPR011044">
    <property type="entry name" value="Quino_amine_DH_bsu"/>
</dbReference>
<comment type="caution">
    <text evidence="2">The sequence shown here is derived from an EMBL/GenBank/DDBJ whole genome shotgun (WGS) entry which is preliminary data.</text>
</comment>
<evidence type="ECO:0000256" key="1">
    <source>
        <dbReference type="PROSITE-ProRule" id="PRU00221"/>
    </source>
</evidence>
<dbReference type="Pfam" id="PF00400">
    <property type="entry name" value="WD40"/>
    <property type="match status" value="2"/>
</dbReference>
<dbReference type="PANTHER" id="PTHR19879:SF9">
    <property type="entry name" value="TRANSCRIPTION INITIATION FACTOR TFIID SUBUNIT 5"/>
    <property type="match status" value="1"/>
</dbReference>
<dbReference type="OrthoDB" id="3713209at2"/>
<accession>A0A3P1T1M7</accession>
<protein>
    <submittedName>
        <fullName evidence="2">WD40 repeat domain-containing protein</fullName>
    </submittedName>
</protein>
<reference evidence="2 3" key="1">
    <citation type="submission" date="2018-11" db="EMBL/GenBank/DDBJ databases">
        <title>Genomes From Bacteria Associated with the Canine Oral Cavity: a Test Case for Automated Genome-Based Taxonomic Assignment.</title>
        <authorList>
            <person name="Coil D.A."/>
            <person name="Jospin G."/>
            <person name="Darling A.E."/>
            <person name="Wallis C."/>
            <person name="Davis I.J."/>
            <person name="Harris S."/>
            <person name="Eisen J.A."/>
            <person name="Holcombe L.J."/>
            <person name="O'Flynn C."/>
        </authorList>
    </citation>
    <scope>NUCLEOTIDE SEQUENCE [LARGE SCALE GENOMIC DNA]</scope>
    <source>
        <strain evidence="2 3">OH887_COT-365</strain>
    </source>
</reference>
<dbReference type="PANTHER" id="PTHR19879">
    <property type="entry name" value="TRANSCRIPTION INITIATION FACTOR TFIID"/>
    <property type="match status" value="1"/>
</dbReference>
<dbReference type="SUPFAM" id="SSF50969">
    <property type="entry name" value="YVTN repeat-like/Quinoprotein amine dehydrogenase"/>
    <property type="match status" value="1"/>
</dbReference>
<sequence length="147" mass="15998">MPHWPLCQTGPMTNEPPGIRCVAWSPDGSRVAGGTWEAEVIVWDPRTGEVLQELIHSDQPAVQQASFMEVVEFSPDGERLLSGHETGSLAVWDPAGNATLRLELPDFLASAGWSPDGGHVWAVTQDDQPLLFDATTGARTTLRRSRP</sequence>
<keyword evidence="1" id="KW-0853">WD repeat</keyword>